<organism evidence="2 3">
    <name type="scientific">Candidatus Gottesmanbacteria bacterium RIFCSPLOWO2_01_FULL_48_11</name>
    <dbReference type="NCBI Taxonomy" id="1798395"/>
    <lineage>
        <taxon>Bacteria</taxon>
        <taxon>Candidatus Gottesmaniibacteriota</taxon>
    </lineage>
</organism>
<evidence type="ECO:0000259" key="1">
    <source>
        <dbReference type="Pfam" id="PF01966"/>
    </source>
</evidence>
<dbReference type="Gene3D" id="1.10.3210.10">
    <property type="entry name" value="Hypothetical protein af1432"/>
    <property type="match status" value="1"/>
</dbReference>
<dbReference type="InterPro" id="IPR003607">
    <property type="entry name" value="HD/PDEase_dom"/>
</dbReference>
<evidence type="ECO:0000313" key="3">
    <source>
        <dbReference type="Proteomes" id="UP000178305"/>
    </source>
</evidence>
<evidence type="ECO:0000313" key="2">
    <source>
        <dbReference type="EMBL" id="OGG28506.1"/>
    </source>
</evidence>
<feature type="domain" description="HD" evidence="1">
    <location>
        <begin position="24"/>
        <end position="122"/>
    </location>
</feature>
<dbReference type="Pfam" id="PF01966">
    <property type="entry name" value="HD"/>
    <property type="match status" value="1"/>
</dbReference>
<comment type="caution">
    <text evidence="2">The sequence shown here is derived from an EMBL/GenBank/DDBJ whole genome shotgun (WGS) entry which is preliminary data.</text>
</comment>
<dbReference type="CDD" id="cd00077">
    <property type="entry name" value="HDc"/>
    <property type="match status" value="1"/>
</dbReference>
<gene>
    <name evidence="2" type="ORF">A3A64_00930</name>
</gene>
<accession>A0A1F6AUZ5</accession>
<dbReference type="EMBL" id="MFJY01000001">
    <property type="protein sequence ID" value="OGG28506.1"/>
    <property type="molecule type" value="Genomic_DNA"/>
</dbReference>
<dbReference type="AlphaFoldDB" id="A0A1F6AUZ5"/>
<dbReference type="SUPFAM" id="SSF109604">
    <property type="entry name" value="HD-domain/PDEase-like"/>
    <property type="match status" value="1"/>
</dbReference>
<proteinExistence type="predicted"/>
<name>A0A1F6AUZ5_9BACT</name>
<sequence>MIPNTNQAKALWVKYQLPQQKQMHSSLVARVALWLAKQLKKKNVSVNIDEKLLRAAALLHDIDKNVSKLPGEQHPDAGVRILEEEGMGEVAAIVKTHPLHSMLDPAISPKSWEEKLVYLADKMVKHEVITVDKRFALWKGEELPEEAVAVLDAVYPKVKELEHDIFARIGITPAQVAQLVAAEYNESS</sequence>
<dbReference type="InterPro" id="IPR006675">
    <property type="entry name" value="HDIG_dom"/>
</dbReference>
<protein>
    <recommendedName>
        <fullName evidence="1">HD domain-containing protein</fullName>
    </recommendedName>
</protein>
<dbReference type="Proteomes" id="UP000178305">
    <property type="component" value="Unassembled WGS sequence"/>
</dbReference>
<dbReference type="NCBIfam" id="TIGR00277">
    <property type="entry name" value="HDIG"/>
    <property type="match status" value="1"/>
</dbReference>
<reference evidence="2 3" key="1">
    <citation type="journal article" date="2016" name="Nat. Commun.">
        <title>Thousands of microbial genomes shed light on interconnected biogeochemical processes in an aquifer system.</title>
        <authorList>
            <person name="Anantharaman K."/>
            <person name="Brown C.T."/>
            <person name="Hug L.A."/>
            <person name="Sharon I."/>
            <person name="Castelle C.J."/>
            <person name="Probst A.J."/>
            <person name="Thomas B.C."/>
            <person name="Singh A."/>
            <person name="Wilkins M.J."/>
            <person name="Karaoz U."/>
            <person name="Brodie E.L."/>
            <person name="Williams K.H."/>
            <person name="Hubbard S.S."/>
            <person name="Banfield J.F."/>
        </authorList>
    </citation>
    <scope>NUCLEOTIDE SEQUENCE [LARGE SCALE GENOMIC DNA]</scope>
</reference>
<dbReference type="InterPro" id="IPR006674">
    <property type="entry name" value="HD_domain"/>
</dbReference>